<sequence length="183" mass="19724">MKKIVKMLVIGVVLTSLAACSANESGTNANNAANKESSTEQKSESSSTVASSEITFAEESASPEGENSNSSIFDFMIKAAQSQLPSMKEQFNGVYSNIEILAGENHTIVYQFTFTEDNGLAMDAAALKPVMVEQMKPIMDSVNGMIPDAKIQVIYLRPDLTELGNIMITQEDTNAISSEEDPI</sequence>
<protein>
    <recommendedName>
        <fullName evidence="5">Lipoprotein</fullName>
    </recommendedName>
</protein>
<name>A0AAW8SV93_9ENTE</name>
<organism evidence="3 4">
    <name type="scientific">Enterococcus raffinosus</name>
    <dbReference type="NCBI Taxonomy" id="71452"/>
    <lineage>
        <taxon>Bacteria</taxon>
        <taxon>Bacillati</taxon>
        <taxon>Bacillota</taxon>
        <taxon>Bacilli</taxon>
        <taxon>Lactobacillales</taxon>
        <taxon>Enterococcaceae</taxon>
        <taxon>Enterococcus</taxon>
    </lineage>
</organism>
<comment type="caution">
    <text evidence="3">The sequence shown here is derived from an EMBL/GenBank/DDBJ whole genome shotgun (WGS) entry which is preliminary data.</text>
</comment>
<feature type="compositionally biased region" description="Polar residues" evidence="1">
    <location>
        <begin position="25"/>
        <end position="34"/>
    </location>
</feature>
<dbReference type="AlphaFoldDB" id="A0AAW8SV93"/>
<accession>A0AAW8SV93</accession>
<evidence type="ECO:0008006" key="5">
    <source>
        <dbReference type="Google" id="ProtNLM"/>
    </source>
</evidence>
<feature type="chain" id="PRO_5043970343" description="Lipoprotein" evidence="2">
    <location>
        <begin position="19"/>
        <end position="183"/>
    </location>
</feature>
<evidence type="ECO:0000256" key="1">
    <source>
        <dbReference type="SAM" id="MobiDB-lite"/>
    </source>
</evidence>
<gene>
    <name evidence="3" type="ORF">P7D78_05370</name>
</gene>
<evidence type="ECO:0000256" key="2">
    <source>
        <dbReference type="SAM" id="SignalP"/>
    </source>
</evidence>
<dbReference type="RefSeq" id="WP_010746628.1">
    <property type="nucleotide sequence ID" value="NZ_BAAAXM010000009.1"/>
</dbReference>
<evidence type="ECO:0000313" key="3">
    <source>
        <dbReference type="EMBL" id="MDT2537542.1"/>
    </source>
</evidence>
<proteinExistence type="predicted"/>
<dbReference type="Proteomes" id="UP001249240">
    <property type="component" value="Unassembled WGS sequence"/>
</dbReference>
<evidence type="ECO:0000313" key="4">
    <source>
        <dbReference type="Proteomes" id="UP001249240"/>
    </source>
</evidence>
<feature type="region of interest" description="Disordered" evidence="1">
    <location>
        <begin position="25"/>
        <end position="67"/>
    </location>
</feature>
<dbReference type="PROSITE" id="PS51257">
    <property type="entry name" value="PROKAR_LIPOPROTEIN"/>
    <property type="match status" value="1"/>
</dbReference>
<dbReference type="EMBL" id="JARPXM010000003">
    <property type="protein sequence ID" value="MDT2537542.1"/>
    <property type="molecule type" value="Genomic_DNA"/>
</dbReference>
<reference evidence="3" key="1">
    <citation type="submission" date="2023-03" db="EMBL/GenBank/DDBJ databases">
        <authorList>
            <person name="Shen W."/>
            <person name="Cai J."/>
        </authorList>
    </citation>
    <scope>NUCLEOTIDE SEQUENCE</scope>
    <source>
        <strain evidence="3">B646-2</strain>
    </source>
</reference>
<feature type="signal peptide" evidence="2">
    <location>
        <begin position="1"/>
        <end position="18"/>
    </location>
</feature>
<keyword evidence="2" id="KW-0732">Signal</keyword>